<evidence type="ECO:0000313" key="3">
    <source>
        <dbReference type="Proteomes" id="UP000295357"/>
    </source>
</evidence>
<dbReference type="InterPro" id="IPR000639">
    <property type="entry name" value="Epox_hydrolase-like"/>
</dbReference>
<organism evidence="2 3">
    <name type="scientific">Roseateles asaccharophilus</name>
    <dbReference type="NCBI Taxonomy" id="582607"/>
    <lineage>
        <taxon>Bacteria</taxon>
        <taxon>Pseudomonadati</taxon>
        <taxon>Pseudomonadota</taxon>
        <taxon>Betaproteobacteria</taxon>
        <taxon>Burkholderiales</taxon>
        <taxon>Sphaerotilaceae</taxon>
        <taxon>Roseateles</taxon>
    </lineage>
</organism>
<dbReference type="Pfam" id="PF00561">
    <property type="entry name" value="Abhydrolase_1"/>
    <property type="match status" value="1"/>
</dbReference>
<accession>A0A4R6N3F1</accession>
<dbReference type="Proteomes" id="UP000295357">
    <property type="component" value="Unassembled WGS sequence"/>
</dbReference>
<dbReference type="RefSeq" id="WP_133603636.1">
    <property type="nucleotide sequence ID" value="NZ_JAUFPJ010000004.1"/>
</dbReference>
<dbReference type="Gene3D" id="3.40.50.1820">
    <property type="entry name" value="alpha/beta hydrolase"/>
    <property type="match status" value="1"/>
</dbReference>
<feature type="domain" description="AB hydrolase-1" evidence="1">
    <location>
        <begin position="25"/>
        <end position="258"/>
    </location>
</feature>
<dbReference type="InterPro" id="IPR050228">
    <property type="entry name" value="Carboxylesterase_BioH"/>
</dbReference>
<dbReference type="AlphaFoldDB" id="A0A4R6N3F1"/>
<protein>
    <submittedName>
        <fullName evidence="2">Alpha-beta hydrolase superfamily lysophospholipase</fullName>
    </submittedName>
</protein>
<keyword evidence="3" id="KW-1185">Reference proteome</keyword>
<dbReference type="PRINTS" id="PR00111">
    <property type="entry name" value="ABHYDROLASE"/>
</dbReference>
<dbReference type="SUPFAM" id="SSF53474">
    <property type="entry name" value="alpha/beta-Hydrolases"/>
    <property type="match status" value="1"/>
</dbReference>
<comment type="caution">
    <text evidence="2">The sequence shown here is derived from an EMBL/GenBank/DDBJ whole genome shotgun (WGS) entry which is preliminary data.</text>
</comment>
<dbReference type="InterPro" id="IPR000073">
    <property type="entry name" value="AB_hydrolase_1"/>
</dbReference>
<dbReference type="GO" id="GO:0016787">
    <property type="term" value="F:hydrolase activity"/>
    <property type="evidence" value="ECO:0007669"/>
    <property type="project" value="UniProtKB-KW"/>
</dbReference>
<dbReference type="PANTHER" id="PTHR43194:SF5">
    <property type="entry name" value="PIMELOYL-[ACYL-CARRIER PROTEIN] METHYL ESTER ESTERASE"/>
    <property type="match status" value="1"/>
</dbReference>
<evidence type="ECO:0000313" key="2">
    <source>
        <dbReference type="EMBL" id="TDP09670.1"/>
    </source>
</evidence>
<dbReference type="PRINTS" id="PR00412">
    <property type="entry name" value="EPOXHYDRLASE"/>
</dbReference>
<keyword evidence="2" id="KW-0378">Hydrolase</keyword>
<dbReference type="InterPro" id="IPR029058">
    <property type="entry name" value="AB_hydrolase_fold"/>
</dbReference>
<evidence type="ECO:0000259" key="1">
    <source>
        <dbReference type="Pfam" id="PF00561"/>
    </source>
</evidence>
<dbReference type="PANTHER" id="PTHR43194">
    <property type="entry name" value="HYDROLASE ALPHA/BETA FOLD FAMILY"/>
    <property type="match status" value="1"/>
</dbReference>
<gene>
    <name evidence="2" type="ORF">DFR39_104233</name>
</gene>
<reference evidence="2 3" key="1">
    <citation type="submission" date="2019-03" db="EMBL/GenBank/DDBJ databases">
        <title>Genomic Encyclopedia of Type Strains, Phase IV (KMG-IV): sequencing the most valuable type-strain genomes for metagenomic binning, comparative biology and taxonomic classification.</title>
        <authorList>
            <person name="Goeker M."/>
        </authorList>
    </citation>
    <scope>NUCLEOTIDE SEQUENCE [LARGE SCALE GENOMIC DNA]</scope>
    <source>
        <strain evidence="2 3">DSM 25082</strain>
    </source>
</reference>
<sequence length="272" mass="28865">MKLTVNGHEAYAYTGGRPLDTSLPCLVLLHGALNDHSVWTLLARWFAHHGHAVLAPDLPGHGRSAGRPLESVGALGAWVWQLLDAAGFAPDAQAALVGHSMGSLIALEAAAQAPQRARALGLVATAFPMKVSEQLLSTAREQPGRAIAMVNTFSFGGIAAKPSYPGPGAWLQGGELALKHRIQSRQSGLNLFEHDFRLCDSYARGLEAAAQVRCPTQLILGERDQMTAPKQTTALQAAFSAPPRVQRLNAGHSLMAEAPDAMLRALRELLGA</sequence>
<dbReference type="EMBL" id="SNXE01000004">
    <property type="protein sequence ID" value="TDP09670.1"/>
    <property type="molecule type" value="Genomic_DNA"/>
</dbReference>
<proteinExistence type="predicted"/>
<name>A0A4R6N3F1_9BURK</name>
<dbReference type="OrthoDB" id="5297561at2"/>